<accession>A0A147B9Y8</accession>
<reference evidence="1" key="1">
    <citation type="submission" date="2016-03" db="EMBL/GenBank/DDBJ databases">
        <title>Gut transcriptome analysis on engorged females of Ornithodoros mimon (Acari: Argasidae) and phylogenetic inferences of soft ticks.</title>
        <authorList>
            <person name="Landulfo G.A."/>
            <person name="Giovanni D."/>
            <person name="Carvalho E."/>
            <person name="Junqueira-de-Azevedo I."/>
            <person name="Patane J."/>
            <person name="Mendoca R."/>
            <person name="Barros-Battesti D."/>
        </authorList>
    </citation>
    <scope>NUCLEOTIDE SEQUENCE</scope>
    <source>
        <strain evidence="1">Females</strain>
        <tissue evidence="1">Gut</tissue>
    </source>
</reference>
<sequence>CSQCERCVTLSSIIGKVEAIPEVVPCPWCRHCELTLQFLVTMRLRDPTGSLIAFVKGQDAVKMFLVSPRKICANLKAQEPRAYPDCFPGSVPGHFWTSSFVHRVPSITELYTLLPAATSPDGVTW</sequence>
<proteinExistence type="predicted"/>
<feature type="non-terminal residue" evidence="1">
    <location>
        <position position="1"/>
    </location>
</feature>
<name>A0A147B9Y8_9ACAR</name>
<feature type="non-terminal residue" evidence="1">
    <location>
        <position position="125"/>
    </location>
</feature>
<evidence type="ECO:0000313" key="1">
    <source>
        <dbReference type="EMBL" id="JAR87252.1"/>
    </source>
</evidence>
<dbReference type="AlphaFoldDB" id="A0A147B9Y8"/>
<organism evidence="1">
    <name type="scientific">Alectorobius mimon</name>
    <dbReference type="NCBI Taxonomy" id="360319"/>
    <lineage>
        <taxon>Eukaryota</taxon>
        <taxon>Metazoa</taxon>
        <taxon>Ecdysozoa</taxon>
        <taxon>Arthropoda</taxon>
        <taxon>Chelicerata</taxon>
        <taxon>Arachnida</taxon>
        <taxon>Acari</taxon>
        <taxon>Parasitiformes</taxon>
        <taxon>Ixodida</taxon>
        <taxon>Ixodoidea</taxon>
        <taxon>Argasidae</taxon>
        <taxon>Ornithodorinae</taxon>
        <taxon>Alectorobius</taxon>
    </lineage>
</organism>
<dbReference type="EMBL" id="GEIB01000731">
    <property type="protein sequence ID" value="JAR87252.1"/>
    <property type="molecule type" value="Transcribed_RNA"/>
</dbReference>
<protein>
    <submittedName>
        <fullName evidence="1">Uncharacterized protein</fullName>
    </submittedName>
</protein>